<dbReference type="EMBL" id="JBBKTW010000005">
    <property type="protein sequence ID" value="MEN2989526.1"/>
    <property type="molecule type" value="Genomic_DNA"/>
</dbReference>
<name>A0ABU9YLH8_9PROT</name>
<keyword evidence="2" id="KW-1185">Reference proteome</keyword>
<dbReference type="Proteomes" id="UP001413721">
    <property type="component" value="Unassembled WGS sequence"/>
</dbReference>
<gene>
    <name evidence="1" type="ORF">WG926_14515</name>
</gene>
<reference evidence="1 2" key="1">
    <citation type="submission" date="2024-03" db="EMBL/GenBank/DDBJ databases">
        <title>High-quality draft genome sequencing of Tistrella sp. BH-R2-4.</title>
        <authorList>
            <person name="Dong C."/>
        </authorList>
    </citation>
    <scope>NUCLEOTIDE SEQUENCE [LARGE SCALE GENOMIC DNA]</scope>
    <source>
        <strain evidence="1 2">BH-R2-4</strain>
    </source>
</reference>
<organism evidence="1 2">
    <name type="scientific">Tistrella arctica</name>
    <dbReference type="NCBI Taxonomy" id="3133430"/>
    <lineage>
        <taxon>Bacteria</taxon>
        <taxon>Pseudomonadati</taxon>
        <taxon>Pseudomonadota</taxon>
        <taxon>Alphaproteobacteria</taxon>
        <taxon>Geminicoccales</taxon>
        <taxon>Geminicoccaceae</taxon>
        <taxon>Tistrella</taxon>
    </lineage>
</organism>
<evidence type="ECO:0000313" key="2">
    <source>
        <dbReference type="Proteomes" id="UP001413721"/>
    </source>
</evidence>
<sequence>MNAQAMSLHASAAATTGAADRAGSVAHPDDLAALDRLARRVAGDPVLAERLAAAAAARGLHAAALAEGHDIGAAPLLQVIMCLAESFDRALTAAAGRRAPDGGRRSA</sequence>
<comment type="caution">
    <text evidence="1">The sequence shown here is derived from an EMBL/GenBank/DDBJ whole genome shotgun (WGS) entry which is preliminary data.</text>
</comment>
<dbReference type="RefSeq" id="WP_345933088.1">
    <property type="nucleotide sequence ID" value="NZ_JBBKTV010000004.1"/>
</dbReference>
<protein>
    <submittedName>
        <fullName evidence="1">Uncharacterized protein</fullName>
    </submittedName>
</protein>
<accession>A0ABU9YLH8</accession>
<evidence type="ECO:0000313" key="1">
    <source>
        <dbReference type="EMBL" id="MEN2989526.1"/>
    </source>
</evidence>
<proteinExistence type="predicted"/>